<keyword evidence="3" id="KW-1185">Reference proteome</keyword>
<feature type="region of interest" description="Disordered" evidence="1">
    <location>
        <begin position="95"/>
        <end position="192"/>
    </location>
</feature>
<feature type="compositionally biased region" description="Polar residues" evidence="1">
    <location>
        <begin position="1016"/>
        <end position="1031"/>
    </location>
</feature>
<feature type="region of interest" description="Disordered" evidence="1">
    <location>
        <begin position="1815"/>
        <end position="1836"/>
    </location>
</feature>
<feature type="compositionally biased region" description="Low complexity" evidence="1">
    <location>
        <begin position="689"/>
        <end position="700"/>
    </location>
</feature>
<feature type="compositionally biased region" description="Gly residues" evidence="1">
    <location>
        <begin position="156"/>
        <end position="166"/>
    </location>
</feature>
<feature type="compositionally biased region" description="Polar residues" evidence="1">
    <location>
        <begin position="1211"/>
        <end position="1258"/>
    </location>
</feature>
<evidence type="ECO:0000313" key="3">
    <source>
        <dbReference type="Proteomes" id="UP000271974"/>
    </source>
</evidence>
<feature type="compositionally biased region" description="Low complexity" evidence="1">
    <location>
        <begin position="990"/>
        <end position="1007"/>
    </location>
</feature>
<feature type="compositionally biased region" description="Low complexity" evidence="1">
    <location>
        <begin position="140"/>
        <end position="155"/>
    </location>
</feature>
<feature type="compositionally biased region" description="Basic and acidic residues" evidence="1">
    <location>
        <begin position="766"/>
        <end position="796"/>
    </location>
</feature>
<feature type="compositionally biased region" description="Polar residues" evidence="1">
    <location>
        <begin position="2102"/>
        <end position="2112"/>
    </location>
</feature>
<name>A0A3S0Z928_ELYCH</name>
<feature type="region of interest" description="Disordered" evidence="1">
    <location>
        <begin position="671"/>
        <end position="700"/>
    </location>
</feature>
<feature type="compositionally biased region" description="Polar residues" evidence="1">
    <location>
        <begin position="1297"/>
        <end position="1314"/>
    </location>
</feature>
<feature type="compositionally biased region" description="Basic and acidic residues" evidence="1">
    <location>
        <begin position="853"/>
        <end position="866"/>
    </location>
</feature>
<feature type="compositionally biased region" description="Polar residues" evidence="1">
    <location>
        <begin position="835"/>
        <end position="852"/>
    </location>
</feature>
<proteinExistence type="predicted"/>
<feature type="region of interest" description="Disordered" evidence="1">
    <location>
        <begin position="2385"/>
        <end position="2423"/>
    </location>
</feature>
<feature type="compositionally biased region" description="Polar residues" evidence="1">
    <location>
        <begin position="2163"/>
        <end position="2193"/>
    </location>
</feature>
<sequence length="2449" mass="269793">ASSLQRYRTAENLRLGWENNGSGGPRLQRQHSQLFSWEDDFWKAGNSRRSPQSVASSASTFEEVESLCFSRSSSDSFNSSWRPWENRYGAGAGVGWGGAGPNSRPMWGGGPGGGGGAGGYPGRPPGNSMVGVASKRQRMSRQSSTTSTSTSRSSAGGQGAGAAGRGGGDDDFRDSQSRRASQDSYARSGDTQSITGKLLESMEFLGSSGNLDLADKLYLEKIFHRALTQNCPTPNNDYQQQQQQQQHQRQQQQQQQQQQPALRSALKKPQNNAQQDMLSGNEVLLERLQRLKHNRLIQRESGSAPASATSSPVFTAKKDNLEKKRRKDLILPDEEEPTASSKRHQWTPASERGERFLGRRGFNHDRFGPYGSVRPQNSDSYSKSSMISSMSSISMENGSLRASPVGSISPASPNNLSEQHPNLATFLSVNQPMQRVSSMDSVMNGAPPDGQFNVFSQPFTPSHAERVLMGLGFGAAEGFLPERFLKDWYNKISRAQSETSSLVGNCPSEPRGISKTDSRDTDFSAASFYANKTAEQDGLVSSFQPHGVNTANNDKVSFRSQPVLQRHDSHVSSISSVLDEAASYLPKGGDRSSRNERIGDYVAAHSSTTQNLPAGGAINSRAMKMRQFASDRQKSLPLHLETLTEEDELRIRKSGLDPFDKEARLQMFISDTMSSSGRSTNSEQSRCGSNQSESDSLSSCSELIDARVNSEIPEWQQSQTFRKQQDQIPKQFQQVGRQPAKKSVGSMEEKKSSKSRKHQSSPKNQNKKDKSPKRDLKNKPNEKVDLISVEDKKDLQVKAMDLKPANSHDISVADQIKSEDISSENQDNNKKPIGQNESTSFTESLQNNATSNDSKKAAKNHEESHARSPRRSQPVNQSVSITSGESLEVADIMQNQMFAFGRGSRTDGVHQGKHRGRRGTGSKHQAKGSNSPPSTPSDDNEQAPSQRNPLLKSIEPAMVSIILEDVDSDENKRSLDLGMMPQEGNHLHIPSSRCSSSSSLSPIPQSPVTVIEVGQLDNQQDSLDTEGTGSSRETDDEVCSSENSTKSRSGRKSKRSKHGHRQMLSPPTLKALHHRRNSENLVPQLSVNDEPLDSRRLSLDVPTVARLQRISEQRLQELNENLSKQEDEEESISPVDLGKRRGSSRRASFCEDKPVIINDVLANRELFTSASPKRRKSYGMQGSDESTETSSHRKKGRSRERRAFRGENNEDQANGCNNNIQNHNVIQYESQKASRTDISPKNQNSNDTNNLREQNEQSSNEIVLEGLSHAIRPHLHLSPSEKQSPLSQFKLYHSPKSIDSSPGSVRSAFTSTGRTGMRASLSMPGASDYHSETDVDEFPSTVKLTLQQRPISSFTKNIAPGANPFRRNSSSSSLISLKGNGFNPNVLFSSSPKRDVSNLSDSVQEGKSAVHTISRAVQASGGQVNNANGQPFTAHSMPQAQTFYFVAKDQETQCNMGPIDASSSHRFVGELNTDVCPHCNHIHQRLLPAEHVHVYNKFTQTGVLCYEVSCQTDLSSDIKTRMPHNTRPSQLNNCASNSTIRHEVNNLASSIEHKPNIDSNWQDDLKMGNYHASFPNDHHVPTGYVNKTRLNFNVIDETIELIEAELFEINTKRRRESNAKSKQFQRNGKQNKVVTLGSNENQPEPEPFQFRNVIKNDAEEKRTAERYAPSTWADATSLLLFNGWPHNWAHSVSQQSTLESQCVDVLKNKTRSFDEDNRITGFDSCEKPRNQTQYSKAENNETLFENRVEQKTDRRTTNALCQHLRSPLSNLQNTAIFETINGNTDSAVINVGNPESEISTPTSNLFRRGLMAKRARSNTTENDANSNKSNSEKSYPTVDSKDLIVKMYELQQDLTTYLKPCEGMYGDKDGKTVLHSDTLESEMAFEASEDGKENTEPLQYDFSIENANTTSGYGHLFCTNSKTTRRFSTPAVYDAAHWSRTHSKLARLKYQNNSHQNSFNSLDIEVDFMNAGEPLGSCIKEKNKISNLPFSFDSFGSFLSGDRKLVSYENSLEKKVDAKPKDDGSSEIETNKKFPCSFEAEDISQPQLDGESTTLGKSPEIRIPCEEKHDEMDLSIRSGNFHSNGVNGASNPIQFLSPRESIGSSDGQTPGEASTPEIVISPIESAHAAFLTVPFSPQHLFMKATFPSVSSSPSGHSSPSRSQGFVETNEANSDPLSVKNSNLDSPQISTKVSGNRLPEETKTSRLYMVRGSTTSSILDSSTFGSLTDLSNIESLDRQSMSDVSKISMYPHLSKDSATDITEASGLHSVLDDFSDDDIGNLGSKPDFLGNKALRLRRDLSLLGKRAVKMKVGHAGSEDLNSVSAAEAGKDGLRCGLGAISVTDDDVDVGDDENDSIASLAGSDNCKDVDDMEILIHQSRFVRRNSSSTYSEPDLGPIDDLSDDESLASSLSDAPHTDPTGRFLTISGLSTQYSDDLLQVSDYGGHSPSP</sequence>
<feature type="compositionally biased region" description="Basic and acidic residues" evidence="1">
    <location>
        <begin position="351"/>
        <end position="367"/>
    </location>
</feature>
<feature type="region of interest" description="Disordered" evidence="1">
    <location>
        <begin position="902"/>
        <end position="952"/>
    </location>
</feature>
<organism evidence="2 3">
    <name type="scientific">Elysia chlorotica</name>
    <name type="common">Eastern emerald elysia</name>
    <name type="synonym">Sea slug</name>
    <dbReference type="NCBI Taxonomy" id="188477"/>
    <lineage>
        <taxon>Eukaryota</taxon>
        <taxon>Metazoa</taxon>
        <taxon>Spiralia</taxon>
        <taxon>Lophotrochozoa</taxon>
        <taxon>Mollusca</taxon>
        <taxon>Gastropoda</taxon>
        <taxon>Heterobranchia</taxon>
        <taxon>Euthyneura</taxon>
        <taxon>Panpulmonata</taxon>
        <taxon>Sacoglossa</taxon>
        <taxon>Placobranchoidea</taxon>
        <taxon>Plakobranchidae</taxon>
        <taxon>Elysia</taxon>
    </lineage>
</organism>
<feature type="region of interest" description="Disordered" evidence="1">
    <location>
        <begin position="1615"/>
        <end position="1647"/>
    </location>
</feature>
<comment type="caution">
    <text evidence="2">The sequence shown here is derived from an EMBL/GenBank/DDBJ whole genome shotgun (WGS) entry which is preliminary data.</text>
</comment>
<feature type="region of interest" description="Disordered" evidence="1">
    <location>
        <begin position="1172"/>
        <end position="1258"/>
    </location>
</feature>
<feature type="compositionally biased region" description="Polar residues" evidence="1">
    <location>
        <begin position="2083"/>
        <end position="2094"/>
    </location>
</feature>
<feature type="non-terminal residue" evidence="2">
    <location>
        <position position="1"/>
    </location>
</feature>
<feature type="region of interest" description="Disordered" evidence="1">
    <location>
        <begin position="230"/>
        <end position="274"/>
    </location>
</feature>
<feature type="region of interest" description="Disordered" evidence="1">
    <location>
        <begin position="398"/>
        <end position="419"/>
    </location>
</feature>
<feature type="compositionally biased region" description="Polar residues" evidence="1">
    <location>
        <begin position="1620"/>
        <end position="1642"/>
    </location>
</feature>
<feature type="compositionally biased region" description="Polar residues" evidence="1">
    <location>
        <begin position="671"/>
        <end position="688"/>
    </location>
</feature>
<evidence type="ECO:0000313" key="2">
    <source>
        <dbReference type="EMBL" id="RUS72164.1"/>
    </source>
</evidence>
<feature type="compositionally biased region" description="Basic residues" evidence="1">
    <location>
        <begin position="911"/>
        <end position="926"/>
    </location>
</feature>
<feature type="compositionally biased region" description="Polar residues" evidence="1">
    <location>
        <begin position="1817"/>
        <end position="1834"/>
    </location>
</feature>
<feature type="region of interest" description="Disordered" evidence="1">
    <location>
        <begin position="2147"/>
        <end position="2201"/>
    </location>
</feature>
<feature type="compositionally biased region" description="Gly residues" evidence="1">
    <location>
        <begin position="107"/>
        <end position="121"/>
    </location>
</feature>
<feature type="region of interest" description="Disordered" evidence="1">
    <location>
        <begin position="297"/>
        <end position="385"/>
    </location>
</feature>
<feature type="compositionally biased region" description="Low complexity" evidence="1">
    <location>
        <begin position="239"/>
        <end position="259"/>
    </location>
</feature>
<reference evidence="2 3" key="1">
    <citation type="submission" date="2019-01" db="EMBL/GenBank/DDBJ databases">
        <title>A draft genome assembly of the solar-powered sea slug Elysia chlorotica.</title>
        <authorList>
            <person name="Cai H."/>
            <person name="Li Q."/>
            <person name="Fang X."/>
            <person name="Li J."/>
            <person name="Curtis N.E."/>
            <person name="Altenburger A."/>
            <person name="Shibata T."/>
            <person name="Feng M."/>
            <person name="Maeda T."/>
            <person name="Schwartz J.A."/>
            <person name="Shigenobu S."/>
            <person name="Lundholm N."/>
            <person name="Nishiyama T."/>
            <person name="Yang H."/>
            <person name="Hasebe M."/>
            <person name="Li S."/>
            <person name="Pierce S.K."/>
            <person name="Wang J."/>
        </authorList>
    </citation>
    <scope>NUCLEOTIDE SEQUENCE [LARGE SCALE GENOMIC DNA]</scope>
    <source>
        <strain evidence="2">EC2010</strain>
        <tissue evidence="2">Whole organism of an adult</tissue>
    </source>
</reference>
<feature type="region of interest" description="Disordered" evidence="1">
    <location>
        <begin position="2083"/>
        <end position="2115"/>
    </location>
</feature>
<dbReference type="EMBL" id="RQTK01001103">
    <property type="protein sequence ID" value="RUS72164.1"/>
    <property type="molecule type" value="Genomic_DNA"/>
</dbReference>
<feature type="region of interest" description="Disordered" evidence="1">
    <location>
        <begin position="1119"/>
        <end position="1146"/>
    </location>
</feature>
<feature type="compositionally biased region" description="Basic residues" evidence="1">
    <location>
        <begin position="1048"/>
        <end position="1061"/>
    </location>
</feature>
<feature type="compositionally biased region" description="Low complexity" evidence="1">
    <location>
        <begin position="301"/>
        <end position="312"/>
    </location>
</feature>
<feature type="compositionally biased region" description="Basic and acidic residues" evidence="1">
    <location>
        <begin position="167"/>
        <end position="181"/>
    </location>
</feature>
<feature type="region of interest" description="Disordered" evidence="1">
    <location>
        <begin position="1294"/>
        <end position="1333"/>
    </location>
</feature>
<feature type="compositionally biased region" description="Low complexity" evidence="1">
    <location>
        <begin position="2147"/>
        <end position="2162"/>
    </location>
</feature>
<feature type="compositionally biased region" description="Polar residues" evidence="1">
    <location>
        <begin position="409"/>
        <end position="419"/>
    </location>
</feature>
<dbReference type="OrthoDB" id="6163265at2759"/>
<dbReference type="Proteomes" id="UP000271974">
    <property type="component" value="Unassembled WGS sequence"/>
</dbReference>
<accession>A0A3S0Z928</accession>
<gene>
    <name evidence="2" type="ORF">EGW08_020080</name>
</gene>
<feature type="region of interest" description="Disordered" evidence="1">
    <location>
        <begin position="716"/>
        <end position="879"/>
    </location>
</feature>
<feature type="region of interest" description="Disordered" evidence="1">
    <location>
        <begin position="974"/>
        <end position="1077"/>
    </location>
</feature>
<feature type="non-terminal residue" evidence="2">
    <location>
        <position position="2449"/>
    </location>
</feature>
<protein>
    <submittedName>
        <fullName evidence="2">Uncharacterized protein</fullName>
    </submittedName>
</protein>
<evidence type="ECO:0000256" key="1">
    <source>
        <dbReference type="SAM" id="MobiDB-lite"/>
    </source>
</evidence>